<gene>
    <name evidence="7" type="ORF">BpHYR1_014873</name>
</gene>
<evidence type="ECO:0000256" key="5">
    <source>
        <dbReference type="PROSITE-ProRule" id="PRU00339"/>
    </source>
</evidence>
<dbReference type="InterPro" id="IPR019734">
    <property type="entry name" value="TPR_rpt"/>
</dbReference>
<dbReference type="PROSITE" id="PS50005">
    <property type="entry name" value="TPR"/>
    <property type="match status" value="1"/>
</dbReference>
<evidence type="ECO:0000313" key="7">
    <source>
        <dbReference type="EMBL" id="RNA44298.1"/>
    </source>
</evidence>
<dbReference type="InterPro" id="IPR025986">
    <property type="entry name" value="RPAP3-like_C"/>
</dbReference>
<protein>
    <recommendedName>
        <fullName evidence="4">RNA polymerase II-associated protein 3</fullName>
    </recommendedName>
</protein>
<evidence type="ECO:0000259" key="6">
    <source>
        <dbReference type="Pfam" id="PF13877"/>
    </source>
</evidence>
<evidence type="ECO:0000256" key="1">
    <source>
        <dbReference type="ARBA" id="ARBA00022737"/>
    </source>
</evidence>
<dbReference type="Pfam" id="PF00515">
    <property type="entry name" value="TPR_1"/>
    <property type="match status" value="1"/>
</dbReference>
<dbReference type="STRING" id="10195.A0A3M7T8T9"/>
<dbReference type="SUPFAM" id="SSF48452">
    <property type="entry name" value="TPR-like"/>
    <property type="match status" value="1"/>
</dbReference>
<comment type="similarity">
    <text evidence="3">Belongs to the RPAP3 family.</text>
</comment>
<sequence length="280" mass="32876">MCLIKQEKYAAAEVDCTTSIELDSKYTKAYHRRATARFKLGKFEEARKDYEMVLKLEPSSKLAQSELGKLEQLIESRNLVFPVCKREEEKSKKALKRILIEEINDESVEKEKVKKNLEQINQKIVLTPKDENLFSLGGKEEDKIAEKVDKIELEEKNEIKIERKAIPDAPSNGYQLKKDWQLLNNSMEDLATYFKKIKPQEYPKLFLNGLESDQLSKILLIFSEYFIKSDYRFVKRFNTQLMFLTSVDKSAINNLMCHIECDKEKYDKIEFEKLAKAYKI</sequence>
<keyword evidence="2 5" id="KW-0802">TPR repeat</keyword>
<evidence type="ECO:0000256" key="2">
    <source>
        <dbReference type="ARBA" id="ARBA00022803"/>
    </source>
</evidence>
<feature type="repeat" description="TPR" evidence="5">
    <location>
        <begin position="27"/>
        <end position="60"/>
    </location>
</feature>
<name>A0A3M7T8T9_BRAPC</name>
<accession>A0A3M7T8T9</accession>
<dbReference type="GO" id="GO:0101031">
    <property type="term" value="C:protein folding chaperone complex"/>
    <property type="evidence" value="ECO:0007669"/>
    <property type="project" value="TreeGrafter"/>
</dbReference>
<comment type="caution">
    <text evidence="7">The sequence shown here is derived from an EMBL/GenBank/DDBJ whole genome shotgun (WGS) entry which is preliminary data.</text>
</comment>
<evidence type="ECO:0000313" key="8">
    <source>
        <dbReference type="Proteomes" id="UP000276133"/>
    </source>
</evidence>
<dbReference type="InterPro" id="IPR011990">
    <property type="entry name" value="TPR-like_helical_dom_sf"/>
</dbReference>
<evidence type="ECO:0000256" key="3">
    <source>
        <dbReference type="ARBA" id="ARBA00038275"/>
    </source>
</evidence>
<keyword evidence="8" id="KW-1185">Reference proteome</keyword>
<feature type="domain" description="RNA-polymerase II-associated protein 3-like C-terminal" evidence="6">
    <location>
        <begin position="169"/>
        <end position="249"/>
    </location>
</feature>
<dbReference type="Gene3D" id="1.25.40.10">
    <property type="entry name" value="Tetratricopeptide repeat domain"/>
    <property type="match status" value="1"/>
</dbReference>
<evidence type="ECO:0000256" key="4">
    <source>
        <dbReference type="ARBA" id="ARBA00040133"/>
    </source>
</evidence>
<dbReference type="Pfam" id="PF13877">
    <property type="entry name" value="RPAP3_C"/>
    <property type="match status" value="1"/>
</dbReference>
<organism evidence="7 8">
    <name type="scientific">Brachionus plicatilis</name>
    <name type="common">Marine rotifer</name>
    <name type="synonym">Brachionus muelleri</name>
    <dbReference type="NCBI Taxonomy" id="10195"/>
    <lineage>
        <taxon>Eukaryota</taxon>
        <taxon>Metazoa</taxon>
        <taxon>Spiralia</taxon>
        <taxon>Gnathifera</taxon>
        <taxon>Rotifera</taxon>
        <taxon>Eurotatoria</taxon>
        <taxon>Monogononta</taxon>
        <taxon>Pseudotrocha</taxon>
        <taxon>Ploima</taxon>
        <taxon>Brachionidae</taxon>
        <taxon>Brachionus</taxon>
    </lineage>
</organism>
<dbReference type="PANTHER" id="PTHR46423:SF1">
    <property type="entry name" value="RNA POLYMERASE II-ASSOCIATED PROTEIN 3"/>
    <property type="match status" value="1"/>
</dbReference>
<dbReference type="PANTHER" id="PTHR46423">
    <property type="entry name" value="RNA POLYMERASE II-ASSOCIATED PROTEIN 3"/>
    <property type="match status" value="1"/>
</dbReference>
<dbReference type="PROSITE" id="PS50293">
    <property type="entry name" value="TPR_REGION"/>
    <property type="match status" value="1"/>
</dbReference>
<dbReference type="OrthoDB" id="629492at2759"/>
<dbReference type="AlphaFoldDB" id="A0A3M7T8T9"/>
<dbReference type="SMART" id="SM00028">
    <property type="entry name" value="TPR"/>
    <property type="match status" value="1"/>
</dbReference>
<dbReference type="EMBL" id="REGN01000123">
    <property type="protein sequence ID" value="RNA44298.1"/>
    <property type="molecule type" value="Genomic_DNA"/>
</dbReference>
<proteinExistence type="inferred from homology"/>
<dbReference type="Proteomes" id="UP000276133">
    <property type="component" value="Unassembled WGS sequence"/>
</dbReference>
<dbReference type="InterPro" id="IPR051966">
    <property type="entry name" value="RPAP3"/>
</dbReference>
<reference evidence="7 8" key="1">
    <citation type="journal article" date="2018" name="Sci. Rep.">
        <title>Genomic signatures of local adaptation to the degree of environmental predictability in rotifers.</title>
        <authorList>
            <person name="Franch-Gras L."/>
            <person name="Hahn C."/>
            <person name="Garcia-Roger E.M."/>
            <person name="Carmona M.J."/>
            <person name="Serra M."/>
            <person name="Gomez A."/>
        </authorList>
    </citation>
    <scope>NUCLEOTIDE SEQUENCE [LARGE SCALE GENOMIC DNA]</scope>
    <source>
        <strain evidence="7">HYR1</strain>
    </source>
</reference>
<keyword evidence="1" id="KW-0677">Repeat</keyword>